<dbReference type="RefSeq" id="WP_215822591.1">
    <property type="nucleotide sequence ID" value="NZ_JAGSOY010000225.1"/>
</dbReference>
<sequence length="274" mass="31144">YIKAFISLDASWELKAGIVFGEKEKAQVTSEQKAVPKIGIEIKLGDALDAAVTGETGVQYKATMTIDINGDDTVKVEGEGKILPVVLKAHIVSKHFKVNWDDKKVIMKEYPLGGFKWPVKKGSEDENAYTPVKDEAEVVIRSILKKKFSEDFDVKIREISGYEEIEIKPHGLGGYSPQKVKKPKFRKYDVDYTVNRIMEYIISKRNILKLDITSVEGLALKIDEDLRDMRGFGDFYIRQEQFDEYIDGEFQNVLDDYISPAKVAEYEAKKASKK</sequence>
<accession>A0ABS5ZJR9</accession>
<feature type="non-terminal residue" evidence="1">
    <location>
        <position position="1"/>
    </location>
</feature>
<organism evidence="1 2">
    <name type="scientific">Zooshikella harenae</name>
    <dbReference type="NCBI Taxonomy" id="2827238"/>
    <lineage>
        <taxon>Bacteria</taxon>
        <taxon>Pseudomonadati</taxon>
        <taxon>Pseudomonadota</taxon>
        <taxon>Gammaproteobacteria</taxon>
        <taxon>Oceanospirillales</taxon>
        <taxon>Zooshikellaceae</taxon>
        <taxon>Zooshikella</taxon>
    </lineage>
</organism>
<reference evidence="1 2" key="1">
    <citation type="submission" date="2021-04" db="EMBL/GenBank/DDBJ databases">
        <authorList>
            <person name="Pira H."/>
            <person name="Risdian C."/>
            <person name="Wink J."/>
        </authorList>
    </citation>
    <scope>NUCLEOTIDE SEQUENCE [LARGE SCALE GENOMIC DNA]</scope>
    <source>
        <strain evidence="1 2">WH53</strain>
    </source>
</reference>
<evidence type="ECO:0000313" key="2">
    <source>
        <dbReference type="Proteomes" id="UP000690515"/>
    </source>
</evidence>
<dbReference type="Proteomes" id="UP000690515">
    <property type="component" value="Unassembled WGS sequence"/>
</dbReference>
<evidence type="ECO:0000313" key="1">
    <source>
        <dbReference type="EMBL" id="MBU2714334.1"/>
    </source>
</evidence>
<dbReference type="EMBL" id="JAGSOY010000225">
    <property type="protein sequence ID" value="MBU2714334.1"/>
    <property type="molecule type" value="Genomic_DNA"/>
</dbReference>
<proteinExistence type="predicted"/>
<keyword evidence="2" id="KW-1185">Reference proteome</keyword>
<name>A0ABS5ZJR9_9GAMM</name>
<gene>
    <name evidence="1" type="ORF">KCG35_25120</name>
</gene>
<protein>
    <submittedName>
        <fullName evidence="1">Uncharacterized protein</fullName>
    </submittedName>
</protein>
<comment type="caution">
    <text evidence="1">The sequence shown here is derived from an EMBL/GenBank/DDBJ whole genome shotgun (WGS) entry which is preliminary data.</text>
</comment>